<comment type="subcellular location">
    <subcellularLocation>
        <location evidence="1">Membrane</location>
        <topology evidence="1">Multi-pass membrane protein</topology>
    </subcellularLocation>
</comment>
<keyword evidence="3 6" id="KW-1133">Transmembrane helix</keyword>
<organism evidence="8 9">
    <name type="scientific">Dunaliella salina</name>
    <name type="common">Green alga</name>
    <name type="synonym">Protococcus salinus</name>
    <dbReference type="NCBI Taxonomy" id="3046"/>
    <lineage>
        <taxon>Eukaryota</taxon>
        <taxon>Viridiplantae</taxon>
        <taxon>Chlorophyta</taxon>
        <taxon>core chlorophytes</taxon>
        <taxon>Chlorophyceae</taxon>
        <taxon>CS clade</taxon>
        <taxon>Chlamydomonadales</taxon>
        <taxon>Dunaliellaceae</taxon>
        <taxon>Dunaliella</taxon>
    </lineage>
</organism>
<feature type="compositionally biased region" description="Polar residues" evidence="5">
    <location>
        <begin position="914"/>
        <end position="923"/>
    </location>
</feature>
<keyword evidence="2 6" id="KW-0812">Transmembrane</keyword>
<feature type="region of interest" description="Disordered" evidence="5">
    <location>
        <begin position="909"/>
        <end position="928"/>
    </location>
</feature>
<evidence type="ECO:0000313" key="9">
    <source>
        <dbReference type="Proteomes" id="UP000815325"/>
    </source>
</evidence>
<feature type="transmembrane region" description="Helical" evidence="6">
    <location>
        <begin position="579"/>
        <end position="602"/>
    </location>
</feature>
<comment type="caution">
    <text evidence="8">The sequence shown here is derived from an EMBL/GenBank/DDBJ whole genome shotgun (WGS) entry which is preliminary data.</text>
</comment>
<evidence type="ECO:0000256" key="4">
    <source>
        <dbReference type="ARBA" id="ARBA00023136"/>
    </source>
</evidence>
<proteinExistence type="predicted"/>
<evidence type="ECO:0000256" key="3">
    <source>
        <dbReference type="ARBA" id="ARBA00022989"/>
    </source>
</evidence>
<name>A0ABQ7FW54_DUNSA</name>
<accession>A0ABQ7FW54</accession>
<feature type="transmembrane region" description="Helical" evidence="6">
    <location>
        <begin position="722"/>
        <end position="745"/>
    </location>
</feature>
<feature type="transmembrane region" description="Helical" evidence="6">
    <location>
        <begin position="688"/>
        <end position="710"/>
    </location>
</feature>
<feature type="compositionally biased region" description="Polar residues" evidence="5">
    <location>
        <begin position="962"/>
        <end position="982"/>
    </location>
</feature>
<keyword evidence="9" id="KW-1185">Reference proteome</keyword>
<gene>
    <name evidence="8" type="ORF">DUNSADRAFT_2583</name>
</gene>
<dbReference type="Proteomes" id="UP000815325">
    <property type="component" value="Unassembled WGS sequence"/>
</dbReference>
<evidence type="ECO:0000256" key="5">
    <source>
        <dbReference type="SAM" id="MobiDB-lite"/>
    </source>
</evidence>
<evidence type="ECO:0000313" key="8">
    <source>
        <dbReference type="EMBL" id="KAF5826599.1"/>
    </source>
</evidence>
<feature type="region of interest" description="Disordered" evidence="5">
    <location>
        <begin position="483"/>
        <end position="504"/>
    </location>
</feature>
<keyword evidence="4 6" id="KW-0472">Membrane</keyword>
<protein>
    <recommendedName>
        <fullName evidence="7">Polycystin cation channel PKD1/PKD2 domain-containing protein</fullName>
    </recommendedName>
</protein>
<dbReference type="Pfam" id="PF08016">
    <property type="entry name" value="PKD_channel"/>
    <property type="match status" value="1"/>
</dbReference>
<evidence type="ECO:0000259" key="7">
    <source>
        <dbReference type="Pfam" id="PF08016"/>
    </source>
</evidence>
<dbReference type="EMBL" id="MU070816">
    <property type="protein sequence ID" value="KAF5826599.1"/>
    <property type="molecule type" value="Genomic_DNA"/>
</dbReference>
<evidence type="ECO:0000256" key="6">
    <source>
        <dbReference type="SAM" id="Phobius"/>
    </source>
</evidence>
<dbReference type="InterPro" id="IPR013122">
    <property type="entry name" value="PKD1_2_channel"/>
</dbReference>
<feature type="transmembrane region" description="Helical" evidence="6">
    <location>
        <begin position="810"/>
        <end position="838"/>
    </location>
</feature>
<evidence type="ECO:0000256" key="2">
    <source>
        <dbReference type="ARBA" id="ARBA00022692"/>
    </source>
</evidence>
<sequence length="1316" mass="143725">MELIDLLSWPLVMQWQELVRLYMELIDLQGRDGFGELLKQQGLDYSDALRVVLDSVSVGTVAAGRISWFNESKTGASINECVESRRGGPFPRFHFSVGVNEGTQVPASELADDSSSAAFAASGTRRLLNRKVMPDTGDWSGYPVKIEGTTNTMNPRIGDLGGLYSTDRPVGIKGNQVLAGGMFMQERRMPADLARGGSRFASVCEGGILAAKLAAECLELHTASAEADLAYWDKQEADHPSGRKWIGVDPTFIPNSPLYNPSIAMAPWGWYNTSLGSADLNPNGVPHGFESFPGGLPGLPDDHAPIFPVVVDINAGGKQTRHTLQYMKEGRYFSRMASTRMLFKIASFNVDLQLFGYLVADARWDDAGQVQVSFDVQGLEAKDYTPAGLVMEGMRDRLVNDLVLLVFVVAYTIATIRDINLSLQAQRSRKHTWLALRSARKAFQNYVHGSSSSSISGSRRSERLSSLPISSNTLDEMLIKEEADSDDSFDSPPETNLRLDDTQVNDHPIPAQRMRIIRFTRKAPSQQLDLARSSMGSETSSGQTINSIGSRAVCAFHGMKRLMRQPEHKIYRVSKSPFWIFYEIVTSLTLLFGLALTLYYAFGLQPEEAPTERRFKVYDFLYATARPFLLSRSAPDQNATELAMQFDMNVREPGQFGRWETGTEEARGLVEMAQMFNQLDQMVTVRTAYTLIFGAAMVLLLVGLMVQVSFQPRLSLIAGTLVLGAAEICNFVFIATVLCAMLAMAQNIVFGADSHPMSTLSGSMKLLFEGLVLGDQGTGDSKEAMAFLRRESVVQLEYSPSFVFDTNPGLMALAAIIISVRPMIFMFLIVMVMTTLAIPYAMLRAGASAAPGVHTDIFNVLSWVWKIVTDRQPDNLALKRMLKLLLKEGPRNVQDQPSNRKPPLLKLLTKSKQQNETPSSTRSLAKLPEARKAEVYKSAREEGLDWSHLHSLLTGELEDAPGTTSMDGSGTGNTSMEPSASQAGVVERDTPRTSMAKSAQLKMWVAGLRKMRRNSKPANPAPGPGQASTSGNTGDDVEFGTLKQAHIRELASVTVNKALHQATAVKEATGSRSSPFRNIDFMAAKKQIAGLLSLQEDQREQAAQLAQRMSMMFSATTEAISTKANLVTHAQQASQTELVRAQRQDARLRQRTGNATHRGLWHPNSLWDPLVCQPAANSAPLPSTTSGGIAVTSGNRAVTSGSNVPWDNTTELWNAVFDTTPDRTDPSADPLVCVGLQSASFTSGQVFSVGEDNEPAATEISFSPTPADLVEELINLTLEANAALREVQATCSACAHLADSVSAMLCEKTKKEGKGT</sequence>
<evidence type="ECO:0000256" key="1">
    <source>
        <dbReference type="ARBA" id="ARBA00004141"/>
    </source>
</evidence>
<feature type="domain" description="Polycystin cation channel PKD1/PKD2" evidence="7">
    <location>
        <begin position="670"/>
        <end position="769"/>
    </location>
</feature>
<feature type="region of interest" description="Disordered" evidence="5">
    <location>
        <begin position="1013"/>
        <end position="1037"/>
    </location>
</feature>
<reference evidence="8" key="1">
    <citation type="submission" date="2017-08" db="EMBL/GenBank/DDBJ databases">
        <authorList>
            <person name="Polle J.E."/>
            <person name="Barry K."/>
            <person name="Cushman J."/>
            <person name="Schmutz J."/>
            <person name="Tran D."/>
            <person name="Hathwaick L.T."/>
            <person name="Yim W.C."/>
            <person name="Jenkins J."/>
            <person name="Mckie-Krisberg Z.M."/>
            <person name="Prochnik S."/>
            <person name="Lindquist E."/>
            <person name="Dockter R.B."/>
            <person name="Adam C."/>
            <person name="Molina H."/>
            <person name="Bunkerborg J."/>
            <person name="Jin E."/>
            <person name="Buchheim M."/>
            <person name="Magnuson J."/>
        </authorList>
    </citation>
    <scope>NUCLEOTIDE SEQUENCE</scope>
    <source>
        <strain evidence="8">CCAP 19/18</strain>
    </source>
</reference>
<feature type="region of interest" description="Disordered" evidence="5">
    <location>
        <begin position="956"/>
        <end position="998"/>
    </location>
</feature>